<accession>A0A5E4YPR9</accession>
<protein>
    <submittedName>
        <fullName evidence="2">Uncharacterized protein</fullName>
    </submittedName>
</protein>
<reference evidence="2 3" key="1">
    <citation type="submission" date="2019-08" db="EMBL/GenBank/DDBJ databases">
        <authorList>
            <person name="Peeters C."/>
        </authorList>
    </citation>
    <scope>NUCLEOTIDE SEQUENCE [LARGE SCALE GENOMIC DNA]</scope>
    <source>
        <strain evidence="2 3">LMG 31107</strain>
    </source>
</reference>
<sequence>MAVARGVEDQNKKLQARIQELEAENTELRRMFKNGHVTKELQTMRERIAGLLESIDTADVYAFPVPVGEEAQVATRREVAA</sequence>
<name>A0A5E4YPR9_9BURK</name>
<evidence type="ECO:0000313" key="3">
    <source>
        <dbReference type="Proteomes" id="UP000396788"/>
    </source>
</evidence>
<dbReference type="AlphaFoldDB" id="A0A5E4YPR9"/>
<evidence type="ECO:0000313" key="2">
    <source>
        <dbReference type="EMBL" id="VVE50477.1"/>
    </source>
</evidence>
<gene>
    <name evidence="2" type="ORF">PCE31107_04672</name>
</gene>
<proteinExistence type="predicted"/>
<organism evidence="2 3">
    <name type="scientific">Pandoraea cepalis</name>
    <dbReference type="NCBI Taxonomy" id="2508294"/>
    <lineage>
        <taxon>Bacteria</taxon>
        <taxon>Pseudomonadati</taxon>
        <taxon>Pseudomonadota</taxon>
        <taxon>Betaproteobacteria</taxon>
        <taxon>Burkholderiales</taxon>
        <taxon>Burkholderiaceae</taxon>
        <taxon>Pandoraea</taxon>
    </lineage>
</organism>
<dbReference type="EMBL" id="CABPRY010000024">
    <property type="protein sequence ID" value="VVE50477.1"/>
    <property type="molecule type" value="Genomic_DNA"/>
</dbReference>
<dbReference type="Proteomes" id="UP000396788">
    <property type="component" value="Unassembled WGS sequence"/>
</dbReference>
<keyword evidence="1" id="KW-0175">Coiled coil</keyword>
<evidence type="ECO:0000256" key="1">
    <source>
        <dbReference type="SAM" id="Coils"/>
    </source>
</evidence>
<feature type="coiled-coil region" evidence="1">
    <location>
        <begin position="4"/>
        <end position="31"/>
    </location>
</feature>